<dbReference type="Proteomes" id="UP000594262">
    <property type="component" value="Unplaced"/>
</dbReference>
<accession>A0A7M5UVM2</accession>
<reference evidence="2" key="1">
    <citation type="submission" date="2021-01" db="UniProtKB">
        <authorList>
            <consortium name="EnsemblMetazoa"/>
        </authorList>
    </citation>
    <scope>IDENTIFICATION</scope>
</reference>
<keyword evidence="3" id="KW-1185">Reference proteome</keyword>
<dbReference type="AlphaFoldDB" id="A0A7M5UVM2"/>
<protein>
    <submittedName>
        <fullName evidence="2">Uncharacterized protein</fullName>
    </submittedName>
</protein>
<dbReference type="EnsemblMetazoa" id="CLYHEMT002008.1">
    <property type="protein sequence ID" value="CLYHEMP002008.1"/>
    <property type="gene ID" value="CLYHEMG002008"/>
</dbReference>
<organism evidence="2 3">
    <name type="scientific">Clytia hemisphaerica</name>
    <dbReference type="NCBI Taxonomy" id="252671"/>
    <lineage>
        <taxon>Eukaryota</taxon>
        <taxon>Metazoa</taxon>
        <taxon>Cnidaria</taxon>
        <taxon>Hydrozoa</taxon>
        <taxon>Hydroidolina</taxon>
        <taxon>Leptothecata</taxon>
        <taxon>Obeliida</taxon>
        <taxon>Clytiidae</taxon>
        <taxon>Clytia</taxon>
    </lineage>
</organism>
<sequence length="386" mass="41796">NSIPLDKGAVNFFGNERAMFLDHLLPHDFTIESVCSSEICPQKDLTVRCSGYPTITDASHSHFALPHTQIINWFFEEESVRQCGRKMLHPTNDDNTFWQTNTETGQRYPFCNGSRTHFPRTYNEMPALVAVSLDDDINETGINMIPVGSIPDNFQHESNGNNFNFALIGMTYVKLAKKEDNKKQHVDDFRRNRGLHYVCKIKHKDSWYLYDGLKPHVEPTHKEASYANFQMTYLLYVIHSSTGSTSAHSSTGSTSAHSSTGSTSVHSSTGSTSAHSSTGSTSAHSSTGSTSAHSSTGSTSVHSSAGSTSAHSSTGSTSAHSSTGSTSVHSSTGSTSAHSSTGSTSAHSSTGSTSVTTSTDNDWTMTLTLTLTLTMIFSDDNFIFRV</sequence>
<feature type="region of interest" description="Disordered" evidence="1">
    <location>
        <begin position="245"/>
        <end position="358"/>
    </location>
</feature>
<evidence type="ECO:0000313" key="2">
    <source>
        <dbReference type="EnsemblMetazoa" id="CLYHEMP002008.1"/>
    </source>
</evidence>
<evidence type="ECO:0000313" key="3">
    <source>
        <dbReference type="Proteomes" id="UP000594262"/>
    </source>
</evidence>
<name>A0A7M5UVM2_9CNID</name>
<proteinExistence type="predicted"/>
<evidence type="ECO:0000256" key="1">
    <source>
        <dbReference type="SAM" id="MobiDB-lite"/>
    </source>
</evidence>